<protein>
    <submittedName>
        <fullName evidence="2">Uncharacterized protein</fullName>
    </submittedName>
</protein>
<comment type="caution">
    <text evidence="2">The sequence shown here is derived from an EMBL/GenBank/DDBJ whole genome shotgun (WGS) entry which is preliminary data.</text>
</comment>
<name>A0A9Q0TJS5_SALPP</name>
<reference evidence="2" key="2">
    <citation type="journal article" date="2023" name="Int. J. Mol. Sci.">
        <title>De Novo Assembly and Annotation of 11 Diverse Shrub Willow (Salix) Genomes Reveals Novel Gene Organization in Sex-Linked Regions.</title>
        <authorList>
            <person name="Hyden B."/>
            <person name="Feng K."/>
            <person name="Yates T.B."/>
            <person name="Jawdy S."/>
            <person name="Cereghino C."/>
            <person name="Smart L.B."/>
            <person name="Muchero W."/>
        </authorList>
    </citation>
    <scope>NUCLEOTIDE SEQUENCE</scope>
    <source>
        <tissue evidence="2">Shoot tip</tissue>
    </source>
</reference>
<proteinExistence type="predicted"/>
<evidence type="ECO:0000313" key="3">
    <source>
        <dbReference type="Proteomes" id="UP001151532"/>
    </source>
</evidence>
<accession>A0A9Q0TJS5</accession>
<dbReference type="AlphaFoldDB" id="A0A9Q0TJS5"/>
<feature type="region of interest" description="Disordered" evidence="1">
    <location>
        <begin position="1"/>
        <end position="20"/>
    </location>
</feature>
<dbReference type="Proteomes" id="UP001151532">
    <property type="component" value="Chromosome 1"/>
</dbReference>
<gene>
    <name evidence="2" type="ORF">OIU79_009079</name>
</gene>
<sequence>MCSRVGEKSKKKRSLYKNTRESEKLININYHNRPENKSLRHKPGQDGRFGGLIEI</sequence>
<reference evidence="2" key="1">
    <citation type="submission" date="2022-11" db="EMBL/GenBank/DDBJ databases">
        <authorList>
            <person name="Hyden B.L."/>
            <person name="Feng K."/>
            <person name="Yates T."/>
            <person name="Jawdy S."/>
            <person name="Smart L.B."/>
            <person name="Muchero W."/>
        </authorList>
    </citation>
    <scope>NUCLEOTIDE SEQUENCE</scope>
    <source>
        <tissue evidence="2">Shoot tip</tissue>
    </source>
</reference>
<keyword evidence="3" id="KW-1185">Reference proteome</keyword>
<dbReference type="EMBL" id="JAPFFK010000015">
    <property type="protein sequence ID" value="KAJ6713014.1"/>
    <property type="molecule type" value="Genomic_DNA"/>
</dbReference>
<organism evidence="2 3">
    <name type="scientific">Salix purpurea</name>
    <name type="common">Purple osier willow</name>
    <dbReference type="NCBI Taxonomy" id="77065"/>
    <lineage>
        <taxon>Eukaryota</taxon>
        <taxon>Viridiplantae</taxon>
        <taxon>Streptophyta</taxon>
        <taxon>Embryophyta</taxon>
        <taxon>Tracheophyta</taxon>
        <taxon>Spermatophyta</taxon>
        <taxon>Magnoliopsida</taxon>
        <taxon>eudicotyledons</taxon>
        <taxon>Gunneridae</taxon>
        <taxon>Pentapetalae</taxon>
        <taxon>rosids</taxon>
        <taxon>fabids</taxon>
        <taxon>Malpighiales</taxon>
        <taxon>Salicaceae</taxon>
        <taxon>Saliceae</taxon>
        <taxon>Salix</taxon>
    </lineage>
</organism>
<feature type="region of interest" description="Disordered" evidence="1">
    <location>
        <begin position="28"/>
        <end position="55"/>
    </location>
</feature>
<evidence type="ECO:0000256" key="1">
    <source>
        <dbReference type="SAM" id="MobiDB-lite"/>
    </source>
</evidence>
<evidence type="ECO:0000313" key="2">
    <source>
        <dbReference type="EMBL" id="KAJ6713014.1"/>
    </source>
</evidence>